<name>A0A7W6GSZ6_9RHOB</name>
<dbReference type="PROSITE" id="PS50895">
    <property type="entry name" value="SURF1"/>
    <property type="match status" value="1"/>
</dbReference>
<dbReference type="CDD" id="cd06662">
    <property type="entry name" value="SURF1"/>
    <property type="match status" value="1"/>
</dbReference>
<dbReference type="GO" id="GO:0005886">
    <property type="term" value="C:plasma membrane"/>
    <property type="evidence" value="ECO:0007669"/>
    <property type="project" value="UniProtKB-SubCell"/>
</dbReference>
<feature type="transmembrane region" description="Helical" evidence="6">
    <location>
        <begin position="6"/>
        <end position="23"/>
    </location>
</feature>
<protein>
    <recommendedName>
        <fullName evidence="6">SURF1-like protein</fullName>
    </recommendedName>
</protein>
<keyword evidence="8" id="KW-1185">Reference proteome</keyword>
<gene>
    <name evidence="7" type="ORF">GGQ68_000950</name>
</gene>
<keyword evidence="5 6" id="KW-0472">Membrane</keyword>
<evidence type="ECO:0000313" key="7">
    <source>
        <dbReference type="EMBL" id="MBB3984634.1"/>
    </source>
</evidence>
<sequence length="224" mass="24980">MKRYLAPILIGLIGVAILLRLGFWQVDRLGQKEAELALIEATIYGEPQPLPRLMDPETQRYLPTALDGTLEDGALYVLVSAKMRGAGWRVISPFQTEEGRRVLVDRGFLPVDQKDAPLYTGPAHISANLHWPDDRNSSTPDNDEAKNIWYARDLGPMSEALQTEPLLVVARQIDPAPTSVQPMPVDTSAIPNDHLQYAITWFSLAAVWLIMTGVWIRRIAKGTD</sequence>
<dbReference type="PANTHER" id="PTHR23427:SF2">
    <property type="entry name" value="SURFEIT LOCUS PROTEIN 1"/>
    <property type="match status" value="1"/>
</dbReference>
<reference evidence="7 8" key="1">
    <citation type="submission" date="2020-08" db="EMBL/GenBank/DDBJ databases">
        <title>Genomic Encyclopedia of Type Strains, Phase IV (KMG-IV): sequencing the most valuable type-strain genomes for metagenomic binning, comparative biology and taxonomic classification.</title>
        <authorList>
            <person name="Goeker M."/>
        </authorList>
    </citation>
    <scope>NUCLEOTIDE SEQUENCE [LARGE SCALE GENOMIC DNA]</scope>
    <source>
        <strain evidence="7 8">DSM 102235</strain>
    </source>
</reference>
<dbReference type="AlphaFoldDB" id="A0A7W6GSZ6"/>
<dbReference type="Pfam" id="PF02104">
    <property type="entry name" value="SURF1"/>
    <property type="match status" value="1"/>
</dbReference>
<feature type="transmembrane region" description="Helical" evidence="6">
    <location>
        <begin position="197"/>
        <end position="216"/>
    </location>
</feature>
<dbReference type="RefSeq" id="WP_183963400.1">
    <property type="nucleotide sequence ID" value="NZ_BAABBZ010000014.1"/>
</dbReference>
<comment type="subcellular location">
    <subcellularLocation>
        <location evidence="6">Cell membrane</location>
        <topology evidence="6">Multi-pass membrane protein</topology>
    </subcellularLocation>
    <subcellularLocation>
        <location evidence="1">Membrane</location>
    </subcellularLocation>
</comment>
<comment type="caution">
    <text evidence="7">The sequence shown here is derived from an EMBL/GenBank/DDBJ whole genome shotgun (WGS) entry which is preliminary data.</text>
</comment>
<organism evidence="7 8">
    <name type="scientific">Sagittula marina</name>
    <dbReference type="NCBI Taxonomy" id="943940"/>
    <lineage>
        <taxon>Bacteria</taxon>
        <taxon>Pseudomonadati</taxon>
        <taxon>Pseudomonadota</taxon>
        <taxon>Alphaproteobacteria</taxon>
        <taxon>Rhodobacterales</taxon>
        <taxon>Roseobacteraceae</taxon>
        <taxon>Sagittula</taxon>
    </lineage>
</organism>
<evidence type="ECO:0000256" key="2">
    <source>
        <dbReference type="ARBA" id="ARBA00007165"/>
    </source>
</evidence>
<evidence type="ECO:0000256" key="1">
    <source>
        <dbReference type="ARBA" id="ARBA00004370"/>
    </source>
</evidence>
<dbReference type="PANTHER" id="PTHR23427">
    <property type="entry name" value="SURFEIT LOCUS PROTEIN"/>
    <property type="match status" value="1"/>
</dbReference>
<comment type="similarity">
    <text evidence="2 6">Belongs to the SURF1 family.</text>
</comment>
<evidence type="ECO:0000256" key="6">
    <source>
        <dbReference type="RuleBase" id="RU363076"/>
    </source>
</evidence>
<keyword evidence="6" id="KW-1003">Cell membrane</keyword>
<dbReference type="InterPro" id="IPR002994">
    <property type="entry name" value="Surf1/Shy1"/>
</dbReference>
<evidence type="ECO:0000313" key="8">
    <source>
        <dbReference type="Proteomes" id="UP000541426"/>
    </source>
</evidence>
<evidence type="ECO:0000256" key="3">
    <source>
        <dbReference type="ARBA" id="ARBA00022692"/>
    </source>
</evidence>
<dbReference type="Proteomes" id="UP000541426">
    <property type="component" value="Unassembled WGS sequence"/>
</dbReference>
<evidence type="ECO:0000256" key="4">
    <source>
        <dbReference type="ARBA" id="ARBA00022989"/>
    </source>
</evidence>
<dbReference type="EMBL" id="JACIEJ010000002">
    <property type="protein sequence ID" value="MBB3984634.1"/>
    <property type="molecule type" value="Genomic_DNA"/>
</dbReference>
<dbReference type="InterPro" id="IPR045214">
    <property type="entry name" value="Surf1/Surf4"/>
</dbReference>
<accession>A0A7W6GSZ6</accession>
<proteinExistence type="inferred from homology"/>
<evidence type="ECO:0000256" key="5">
    <source>
        <dbReference type="ARBA" id="ARBA00023136"/>
    </source>
</evidence>
<keyword evidence="4 6" id="KW-1133">Transmembrane helix</keyword>
<keyword evidence="3 6" id="KW-0812">Transmembrane</keyword>